<evidence type="ECO:0000256" key="1">
    <source>
        <dbReference type="ARBA" id="ARBA00022475"/>
    </source>
</evidence>
<dbReference type="GO" id="GO:0032153">
    <property type="term" value="C:cell division site"/>
    <property type="evidence" value="ECO:0007669"/>
    <property type="project" value="UniProtKB-UniRule"/>
</dbReference>
<dbReference type="PANTHER" id="PTHR32432">
    <property type="entry name" value="CELL DIVISION PROTEIN FTSA-RELATED"/>
    <property type="match status" value="1"/>
</dbReference>
<dbReference type="GO" id="GO:0009898">
    <property type="term" value="C:cytoplasmic side of plasma membrane"/>
    <property type="evidence" value="ECO:0007669"/>
    <property type="project" value="UniProtKB-UniRule"/>
</dbReference>
<comment type="subunit">
    <text evidence="5">Self-interacts. Interacts with FtsZ.</text>
</comment>
<evidence type="ECO:0000259" key="7">
    <source>
        <dbReference type="SMART" id="SM00842"/>
    </source>
</evidence>
<dbReference type="Gene3D" id="3.30.420.40">
    <property type="match status" value="2"/>
</dbReference>
<comment type="subcellular location">
    <subcellularLocation>
        <location evidence="5">Cell membrane</location>
        <topology evidence="5">Peripheral membrane protein</topology>
        <orientation evidence="5">Cytoplasmic side</orientation>
    </subcellularLocation>
    <text evidence="5">Localizes to the Z ring in an FtsZ-dependent manner. Targeted to the membrane through a conserved C-terminal amphipathic helix.</text>
</comment>
<dbReference type="Pfam" id="PF02491">
    <property type="entry name" value="SHS2_FTSA"/>
    <property type="match status" value="1"/>
</dbReference>
<dbReference type="PIRSF" id="PIRSF003101">
    <property type="entry name" value="FtsA"/>
    <property type="match status" value="1"/>
</dbReference>
<evidence type="ECO:0000256" key="3">
    <source>
        <dbReference type="ARBA" id="ARBA00023136"/>
    </source>
</evidence>
<dbReference type="AlphaFoldDB" id="A0A178MCV0"/>
<dbReference type="InterPro" id="IPR043129">
    <property type="entry name" value="ATPase_NBD"/>
</dbReference>
<name>A0A178MCV0_9PROT</name>
<evidence type="ECO:0000256" key="4">
    <source>
        <dbReference type="ARBA" id="ARBA00023306"/>
    </source>
</evidence>
<dbReference type="InterPro" id="IPR003494">
    <property type="entry name" value="SHS2_FtsA"/>
</dbReference>
<dbReference type="CDD" id="cd24048">
    <property type="entry name" value="ASKHA_NBD_FtsA"/>
    <property type="match status" value="1"/>
</dbReference>
<evidence type="ECO:0000256" key="6">
    <source>
        <dbReference type="PIRNR" id="PIRNR003101"/>
    </source>
</evidence>
<feature type="domain" description="SHS2" evidence="7">
    <location>
        <begin position="8"/>
        <end position="194"/>
    </location>
</feature>
<protein>
    <recommendedName>
        <fullName evidence="5 6">Cell division protein FtsA</fullName>
    </recommendedName>
</protein>
<keyword evidence="3 5" id="KW-0472">Membrane</keyword>
<comment type="function">
    <text evidence="5 6">Cell division protein that is involved in the assembly of the Z ring. May serve as a membrane anchor for the Z ring.</text>
</comment>
<reference evidence="8 9" key="1">
    <citation type="submission" date="2016-04" db="EMBL/GenBank/DDBJ databases">
        <title>Draft genome sequence of freshwater magnetotactic bacteria Magnetospirillum marisnigri SP-1 and Magnetospirillum moscoviense BB-1.</title>
        <authorList>
            <person name="Koziaeva V."/>
            <person name="Dziuba M.V."/>
            <person name="Ivanov T.M."/>
            <person name="Kuznetsov B."/>
            <person name="Grouzdev D.S."/>
        </authorList>
    </citation>
    <scope>NUCLEOTIDE SEQUENCE [LARGE SCALE GENOMIC DNA]</scope>
    <source>
        <strain evidence="8 9">SP-1</strain>
    </source>
</reference>
<dbReference type="RefSeq" id="WP_068494797.1">
    <property type="nucleotide sequence ID" value="NZ_LWQT01000088.1"/>
</dbReference>
<dbReference type="NCBIfam" id="TIGR01174">
    <property type="entry name" value="ftsA"/>
    <property type="match status" value="1"/>
</dbReference>
<dbReference type="Pfam" id="PF14450">
    <property type="entry name" value="FtsA"/>
    <property type="match status" value="2"/>
</dbReference>
<dbReference type="EMBL" id="LWQT01000088">
    <property type="protein sequence ID" value="OAN46631.1"/>
    <property type="molecule type" value="Genomic_DNA"/>
</dbReference>
<dbReference type="Proteomes" id="UP000078428">
    <property type="component" value="Unassembled WGS sequence"/>
</dbReference>
<dbReference type="InterPro" id="IPR050696">
    <property type="entry name" value="FtsA/MreB"/>
</dbReference>
<comment type="similarity">
    <text evidence="5 6">Belongs to the FtsA/MreB family.</text>
</comment>
<dbReference type="InterPro" id="IPR020823">
    <property type="entry name" value="Cell_div_FtsA"/>
</dbReference>
<evidence type="ECO:0000256" key="2">
    <source>
        <dbReference type="ARBA" id="ARBA00022618"/>
    </source>
</evidence>
<comment type="caution">
    <text evidence="8">The sequence shown here is derived from an EMBL/GenBank/DDBJ whole genome shotgun (WGS) entry which is preliminary data.</text>
</comment>
<evidence type="ECO:0000313" key="9">
    <source>
        <dbReference type="Proteomes" id="UP000078428"/>
    </source>
</evidence>
<evidence type="ECO:0000256" key="5">
    <source>
        <dbReference type="HAMAP-Rule" id="MF_02033"/>
    </source>
</evidence>
<sequence length="415" mass="43778">MAQRNGLIAALDVGTTKVCCFIARVQDDGAPRILGIGHQLARGMRNGAVVDMEELETSIRASVDAAEEMAGERIRMVAVNISGGHPGSANVKVEVAMNGHAVNEADIRRMLEHGRAHHESPDRELIHAIPVDYTIDGNEGIKDPRGMFGDRLGVAIHIISAGSGPVRNLATVVNRCHLDLEARVVSPYASGLACLVDDEKELGVTCIDMGGGTTSIAVFLGGQLVHTDVIPVGGAHVTSDIARGLSTPLVHAERMKTLYGSAIPSPSDDREILKVPLVGEDEDGASNQVPRSMLIQIIQPRLEETFELVRNHLEQGGFDKMAGRRVVLTGGASQMQGVRELAGLVLDKQVRLGRPVGLQGLPEATNGPAFSTCGGLIRYALAHAPAPARGKRAAGAGDGSGSGLGRLGSWLKRNF</sequence>
<dbReference type="GO" id="GO:0043093">
    <property type="term" value="P:FtsZ-dependent cytokinesis"/>
    <property type="evidence" value="ECO:0007669"/>
    <property type="project" value="UniProtKB-UniRule"/>
</dbReference>
<proteinExistence type="inferred from homology"/>
<dbReference type="PANTHER" id="PTHR32432:SF4">
    <property type="entry name" value="CELL DIVISION PROTEIN FTSA"/>
    <property type="match status" value="1"/>
</dbReference>
<keyword evidence="1 5" id="KW-1003">Cell membrane</keyword>
<keyword evidence="2 5" id="KW-0132">Cell division</keyword>
<evidence type="ECO:0000313" key="8">
    <source>
        <dbReference type="EMBL" id="OAN46631.1"/>
    </source>
</evidence>
<accession>A0A178MCV0</accession>
<keyword evidence="9" id="KW-1185">Reference proteome</keyword>
<dbReference type="SUPFAM" id="SSF53067">
    <property type="entry name" value="Actin-like ATPase domain"/>
    <property type="match status" value="2"/>
</dbReference>
<keyword evidence="4 5" id="KW-0131">Cell cycle</keyword>
<dbReference type="SMART" id="SM00842">
    <property type="entry name" value="FtsA"/>
    <property type="match status" value="1"/>
</dbReference>
<dbReference type="HAMAP" id="MF_02033">
    <property type="entry name" value="FtsA"/>
    <property type="match status" value="1"/>
</dbReference>
<dbReference type="OrthoDB" id="9810567at2"/>
<dbReference type="STRING" id="1285242.A6A04_05830"/>
<organism evidence="8 9">
    <name type="scientific">Paramagnetospirillum marisnigri</name>
    <dbReference type="NCBI Taxonomy" id="1285242"/>
    <lineage>
        <taxon>Bacteria</taxon>
        <taxon>Pseudomonadati</taxon>
        <taxon>Pseudomonadota</taxon>
        <taxon>Alphaproteobacteria</taxon>
        <taxon>Rhodospirillales</taxon>
        <taxon>Magnetospirillaceae</taxon>
        <taxon>Paramagnetospirillum</taxon>
    </lineage>
</organism>
<gene>
    <name evidence="5" type="primary">ftsA</name>
    <name evidence="8" type="ORF">A6A04_05830</name>
</gene>